<feature type="compositionally biased region" description="Polar residues" evidence="2">
    <location>
        <begin position="343"/>
        <end position="359"/>
    </location>
</feature>
<feature type="compositionally biased region" description="Low complexity" evidence="2">
    <location>
        <begin position="311"/>
        <end position="328"/>
    </location>
</feature>
<name>A0ABN7USC9_GIGMA</name>
<dbReference type="PANTHER" id="PTHR46430">
    <property type="entry name" value="PROTEIN SKT5-RELATED"/>
    <property type="match status" value="1"/>
</dbReference>
<feature type="compositionally biased region" description="Polar residues" evidence="2">
    <location>
        <begin position="227"/>
        <end position="243"/>
    </location>
</feature>
<feature type="region of interest" description="Disordered" evidence="2">
    <location>
        <begin position="1"/>
        <end position="362"/>
    </location>
</feature>
<reference evidence="3 4" key="1">
    <citation type="submission" date="2021-06" db="EMBL/GenBank/DDBJ databases">
        <authorList>
            <person name="Kallberg Y."/>
            <person name="Tangrot J."/>
            <person name="Rosling A."/>
        </authorList>
    </citation>
    <scope>NUCLEOTIDE SEQUENCE [LARGE SCALE GENOMIC DNA]</scope>
    <source>
        <strain evidence="3 4">120-4 pot B 10/14</strain>
    </source>
</reference>
<dbReference type="InterPro" id="IPR011990">
    <property type="entry name" value="TPR-like_helical_dom_sf"/>
</dbReference>
<dbReference type="PANTHER" id="PTHR46430:SF3">
    <property type="entry name" value="ACTIVATOR OF C KINASE PROTEIN 1"/>
    <property type="match status" value="1"/>
</dbReference>
<feature type="compositionally biased region" description="Polar residues" evidence="2">
    <location>
        <begin position="39"/>
        <end position="51"/>
    </location>
</feature>
<dbReference type="SMART" id="SM00671">
    <property type="entry name" value="SEL1"/>
    <property type="match status" value="7"/>
</dbReference>
<protein>
    <submittedName>
        <fullName evidence="3">25781_t:CDS:1</fullName>
    </submittedName>
</protein>
<feature type="compositionally biased region" description="Pro residues" evidence="2">
    <location>
        <begin position="196"/>
        <end position="213"/>
    </location>
</feature>
<keyword evidence="1" id="KW-0677">Repeat</keyword>
<sequence>MSKPGGYPQGGQEPYYGERRAPLPANQRFSDRSYEDYGQPQQARSSVTSEASVDATISRMASMKIGDDRSAPVTSQGLYTPQRVNSPRPRPNQQMQGPPPPNQQMQGPPPPIQQMQRSPPPIQQMQGPPPPPNQQIQGPPLPNQQMQGPPPFSQREYLNYGPEEQYYGHYPQNSDPSIKTHSQNSQNYYNNQYPPQDYPPQDYPPQDYPPQDYPPKDGQEYYPRGQNYDTASIYTEDSYNYYPTQPYDYDNVSQGTNGYDYYHRGYPPSEVYPPSERYPPSEGYPPGEGYPPSEGYPPGEDYYNGGMNPHQYYQDPYYQDQYYGPPDEYGSRPYGQPPRPYAENTNRYSGQRNSGPSNNVEDKTLYTPEAIEQYRQKIKSTTDLDALFAYARYIISASVHISRDEPDPKNAKKKKDALLQEAIKILKRLATQSMGRPSHPDAQFYLADCYGSGSLGLPQDLEKAFNLYEQASKSRHPAATYRTAVCYEVGGGTKRDPHRAVQFYRKAAALGDTAAMYKLGMIMLKGQLGQHENPREAINWLKRAAAQADESNPHALHQLGLLHAKPENEPPIIPSLIRNEGHAFEEFKRAADLGYAPSCFKLGCCFEYGQLGCPVDPRESIRYYSRAAEKSDANAELALSGWYLTGSETVLKQSDTEAYLWARKAADKGLAKAEYAIGYYTEQGIGVKQNLEEAKRWYMRAAAQGNKRAMQRLTELKHMGSKSHLNRSKHTRAQANKEDCTIC</sequence>
<evidence type="ECO:0000313" key="4">
    <source>
        <dbReference type="Proteomes" id="UP000789901"/>
    </source>
</evidence>
<feature type="compositionally biased region" description="Low complexity" evidence="2">
    <location>
        <begin position="182"/>
        <end position="195"/>
    </location>
</feature>
<dbReference type="Pfam" id="PF08238">
    <property type="entry name" value="Sel1"/>
    <property type="match status" value="6"/>
</dbReference>
<comment type="caution">
    <text evidence="3">The sequence shown here is derived from an EMBL/GenBank/DDBJ whole genome shotgun (WGS) entry which is preliminary data.</text>
</comment>
<dbReference type="EMBL" id="CAJVQB010004931">
    <property type="protein sequence ID" value="CAG8649357.1"/>
    <property type="molecule type" value="Genomic_DNA"/>
</dbReference>
<feature type="compositionally biased region" description="Pro residues" evidence="2">
    <location>
        <begin position="97"/>
        <end position="133"/>
    </location>
</feature>
<proteinExistence type="predicted"/>
<evidence type="ECO:0000313" key="3">
    <source>
        <dbReference type="EMBL" id="CAG8649357.1"/>
    </source>
</evidence>
<dbReference type="Gene3D" id="1.25.40.10">
    <property type="entry name" value="Tetratricopeptide repeat domain"/>
    <property type="match status" value="2"/>
</dbReference>
<keyword evidence="4" id="KW-1185">Reference proteome</keyword>
<evidence type="ECO:0000256" key="2">
    <source>
        <dbReference type="SAM" id="MobiDB-lite"/>
    </source>
</evidence>
<feature type="compositionally biased region" description="Low complexity" evidence="2">
    <location>
        <begin position="1"/>
        <end position="15"/>
    </location>
</feature>
<gene>
    <name evidence="3" type="ORF">GMARGA_LOCUS9272</name>
</gene>
<dbReference type="Proteomes" id="UP000789901">
    <property type="component" value="Unassembled WGS sequence"/>
</dbReference>
<organism evidence="3 4">
    <name type="scientific">Gigaspora margarita</name>
    <dbReference type="NCBI Taxonomy" id="4874"/>
    <lineage>
        <taxon>Eukaryota</taxon>
        <taxon>Fungi</taxon>
        <taxon>Fungi incertae sedis</taxon>
        <taxon>Mucoromycota</taxon>
        <taxon>Glomeromycotina</taxon>
        <taxon>Glomeromycetes</taxon>
        <taxon>Diversisporales</taxon>
        <taxon>Gigasporaceae</taxon>
        <taxon>Gigaspora</taxon>
    </lineage>
</organism>
<dbReference type="SUPFAM" id="SSF81901">
    <property type="entry name" value="HCP-like"/>
    <property type="match status" value="2"/>
</dbReference>
<feature type="compositionally biased region" description="Low complexity" evidence="2">
    <location>
        <begin position="265"/>
        <end position="300"/>
    </location>
</feature>
<accession>A0ABN7USC9</accession>
<feature type="compositionally biased region" description="Polar residues" evidence="2">
    <location>
        <begin position="72"/>
        <end position="85"/>
    </location>
</feature>
<feature type="compositionally biased region" description="Polar residues" evidence="2">
    <location>
        <begin position="171"/>
        <end position="181"/>
    </location>
</feature>
<dbReference type="InterPro" id="IPR051726">
    <property type="entry name" value="Chitin_Synth_Reg"/>
</dbReference>
<dbReference type="InterPro" id="IPR006597">
    <property type="entry name" value="Sel1-like"/>
</dbReference>
<evidence type="ECO:0000256" key="1">
    <source>
        <dbReference type="ARBA" id="ARBA00022737"/>
    </source>
</evidence>